<feature type="transmembrane region" description="Helical" evidence="1">
    <location>
        <begin position="12"/>
        <end position="30"/>
    </location>
</feature>
<evidence type="ECO:0000256" key="1">
    <source>
        <dbReference type="SAM" id="Phobius"/>
    </source>
</evidence>
<keyword evidence="1" id="KW-0812">Transmembrane</keyword>
<proteinExistence type="predicted"/>
<dbReference type="EMBL" id="FQZX01000002">
    <property type="protein sequence ID" value="SHK19790.1"/>
    <property type="molecule type" value="Genomic_DNA"/>
</dbReference>
<sequence>MVLFENKSSRVVIGVDGYFLVMISILNLNYSMNYHLYILKTGACIVQKR</sequence>
<protein>
    <submittedName>
        <fullName evidence="2">Uncharacterized protein</fullName>
    </submittedName>
</protein>
<organism evidence="2 3">
    <name type="scientific">Maribacter aquivivus</name>
    <dbReference type="NCBI Taxonomy" id="228958"/>
    <lineage>
        <taxon>Bacteria</taxon>
        <taxon>Pseudomonadati</taxon>
        <taxon>Bacteroidota</taxon>
        <taxon>Flavobacteriia</taxon>
        <taxon>Flavobacteriales</taxon>
        <taxon>Flavobacteriaceae</taxon>
        <taxon>Maribacter</taxon>
    </lineage>
</organism>
<accession>A0A1M6QI46</accession>
<evidence type="ECO:0000313" key="3">
    <source>
        <dbReference type="Proteomes" id="UP000184314"/>
    </source>
</evidence>
<evidence type="ECO:0000313" key="2">
    <source>
        <dbReference type="EMBL" id="SHK19790.1"/>
    </source>
</evidence>
<keyword evidence="1" id="KW-1133">Transmembrane helix</keyword>
<dbReference type="AlphaFoldDB" id="A0A1M6QI46"/>
<keyword evidence="1" id="KW-0472">Membrane</keyword>
<gene>
    <name evidence="2" type="ORF">SAMN04488007_2338</name>
</gene>
<reference evidence="3" key="1">
    <citation type="submission" date="2016-11" db="EMBL/GenBank/DDBJ databases">
        <authorList>
            <person name="Varghese N."/>
            <person name="Submissions S."/>
        </authorList>
    </citation>
    <scope>NUCLEOTIDE SEQUENCE [LARGE SCALE GENOMIC DNA]</scope>
    <source>
        <strain evidence="3">DSM 16478</strain>
    </source>
</reference>
<keyword evidence="3" id="KW-1185">Reference proteome</keyword>
<dbReference type="Proteomes" id="UP000184314">
    <property type="component" value="Unassembled WGS sequence"/>
</dbReference>
<name>A0A1M6QI46_9FLAO</name>